<protein>
    <submittedName>
        <fullName evidence="1">Uncharacterized protein</fullName>
    </submittedName>
</protein>
<reference evidence="1 2" key="1">
    <citation type="submission" date="2020-03" db="EMBL/GenBank/DDBJ databases">
        <title>Genomic Encyclopedia of Type Strains, Phase IV (KMG-IV): sequencing the most valuable type-strain genomes for metagenomic binning, comparative biology and taxonomic classification.</title>
        <authorList>
            <person name="Goeker M."/>
        </authorList>
    </citation>
    <scope>NUCLEOTIDE SEQUENCE [LARGE SCALE GENOMIC DNA]</scope>
    <source>
        <strain evidence="1 2">DSM 101599</strain>
    </source>
</reference>
<evidence type="ECO:0000313" key="1">
    <source>
        <dbReference type="EMBL" id="NIJ45041.1"/>
    </source>
</evidence>
<dbReference type="RefSeq" id="WP_167186169.1">
    <property type="nucleotide sequence ID" value="NZ_JAASQL010000001.1"/>
</dbReference>
<evidence type="ECO:0000313" key="2">
    <source>
        <dbReference type="Proteomes" id="UP000745859"/>
    </source>
</evidence>
<sequence>MSVKLDKNGNLIIVIEKKRMYLDPFEEIQLRKDALHDAIAEHNREAFLGSNPYSGLMELLKDFEPSTEQWEKVLK</sequence>
<organism evidence="1 2">
    <name type="scientific">Wenyingzhuangia heitensis</name>
    <dbReference type="NCBI Taxonomy" id="1487859"/>
    <lineage>
        <taxon>Bacteria</taxon>
        <taxon>Pseudomonadati</taxon>
        <taxon>Bacteroidota</taxon>
        <taxon>Flavobacteriia</taxon>
        <taxon>Flavobacteriales</taxon>
        <taxon>Flavobacteriaceae</taxon>
        <taxon>Wenyingzhuangia</taxon>
    </lineage>
</organism>
<accession>A0ABX0UC42</accession>
<name>A0ABX0UC42_9FLAO</name>
<keyword evidence="2" id="KW-1185">Reference proteome</keyword>
<proteinExistence type="predicted"/>
<gene>
    <name evidence="1" type="ORF">FHR24_001480</name>
</gene>
<dbReference type="Proteomes" id="UP000745859">
    <property type="component" value="Unassembled WGS sequence"/>
</dbReference>
<comment type="caution">
    <text evidence="1">The sequence shown here is derived from an EMBL/GenBank/DDBJ whole genome shotgun (WGS) entry which is preliminary data.</text>
</comment>
<dbReference type="EMBL" id="JAASQL010000001">
    <property type="protein sequence ID" value="NIJ45041.1"/>
    <property type="molecule type" value="Genomic_DNA"/>
</dbReference>